<reference evidence="1" key="1">
    <citation type="submission" date="2014-09" db="EMBL/GenBank/DDBJ databases">
        <authorList>
            <person name="Magalhaes I.L.F."/>
            <person name="Oliveira U."/>
            <person name="Santos F.R."/>
            <person name="Vidigal T.H.D.A."/>
            <person name="Brescovit A.D."/>
            <person name="Santos A.J."/>
        </authorList>
    </citation>
    <scope>NUCLEOTIDE SEQUENCE</scope>
    <source>
        <tissue evidence="1">Shoot tissue taken approximately 20 cm above the soil surface</tissue>
    </source>
</reference>
<proteinExistence type="predicted"/>
<sequence>MYVHQSKLQIQDCKNKDTMTMYDKVNDWLTSCLFCFSDFSDYGHCLQIWELQNGKPNTLGDVGNSEWAVSGSL</sequence>
<protein>
    <submittedName>
        <fullName evidence="1">Uncharacterized protein</fullName>
    </submittedName>
</protein>
<accession>A0A0A9DNQ5</accession>
<organism evidence="1">
    <name type="scientific">Arundo donax</name>
    <name type="common">Giant reed</name>
    <name type="synonym">Donax arundinaceus</name>
    <dbReference type="NCBI Taxonomy" id="35708"/>
    <lineage>
        <taxon>Eukaryota</taxon>
        <taxon>Viridiplantae</taxon>
        <taxon>Streptophyta</taxon>
        <taxon>Embryophyta</taxon>
        <taxon>Tracheophyta</taxon>
        <taxon>Spermatophyta</taxon>
        <taxon>Magnoliopsida</taxon>
        <taxon>Liliopsida</taxon>
        <taxon>Poales</taxon>
        <taxon>Poaceae</taxon>
        <taxon>PACMAD clade</taxon>
        <taxon>Arundinoideae</taxon>
        <taxon>Arundineae</taxon>
        <taxon>Arundo</taxon>
    </lineage>
</organism>
<dbReference type="AlphaFoldDB" id="A0A0A9DNQ5"/>
<evidence type="ECO:0000313" key="1">
    <source>
        <dbReference type="EMBL" id="JAD90184.1"/>
    </source>
</evidence>
<name>A0A0A9DNQ5_ARUDO</name>
<reference evidence="1" key="2">
    <citation type="journal article" date="2015" name="Data Brief">
        <title>Shoot transcriptome of the giant reed, Arundo donax.</title>
        <authorList>
            <person name="Barrero R.A."/>
            <person name="Guerrero F.D."/>
            <person name="Moolhuijzen P."/>
            <person name="Goolsby J.A."/>
            <person name="Tidwell J."/>
            <person name="Bellgard S.E."/>
            <person name="Bellgard M.I."/>
        </authorList>
    </citation>
    <scope>NUCLEOTIDE SEQUENCE</scope>
    <source>
        <tissue evidence="1">Shoot tissue taken approximately 20 cm above the soil surface</tissue>
    </source>
</reference>
<dbReference type="EMBL" id="GBRH01207711">
    <property type="protein sequence ID" value="JAD90184.1"/>
    <property type="molecule type" value="Transcribed_RNA"/>
</dbReference>